<dbReference type="EMBL" id="GGEC01002490">
    <property type="protein sequence ID" value="MBW82973.1"/>
    <property type="molecule type" value="Transcribed_RNA"/>
</dbReference>
<accession>A0A2P2IP13</accession>
<protein>
    <submittedName>
        <fullName evidence="1">Uncharacterized protein</fullName>
    </submittedName>
</protein>
<proteinExistence type="predicted"/>
<sequence length="43" mass="4974">MGLESCSLQQTLWLFALWKLEVRTISVVARNCHTAFSRGFLLF</sequence>
<reference evidence="1" key="1">
    <citation type="submission" date="2018-02" db="EMBL/GenBank/DDBJ databases">
        <title>Rhizophora mucronata_Transcriptome.</title>
        <authorList>
            <person name="Meera S.P."/>
            <person name="Sreeshan A."/>
            <person name="Augustine A."/>
        </authorList>
    </citation>
    <scope>NUCLEOTIDE SEQUENCE</scope>
    <source>
        <tissue evidence="1">Leaf</tissue>
    </source>
</reference>
<name>A0A2P2IP13_RHIMU</name>
<organism evidence="1">
    <name type="scientific">Rhizophora mucronata</name>
    <name type="common">Asiatic mangrove</name>
    <dbReference type="NCBI Taxonomy" id="61149"/>
    <lineage>
        <taxon>Eukaryota</taxon>
        <taxon>Viridiplantae</taxon>
        <taxon>Streptophyta</taxon>
        <taxon>Embryophyta</taxon>
        <taxon>Tracheophyta</taxon>
        <taxon>Spermatophyta</taxon>
        <taxon>Magnoliopsida</taxon>
        <taxon>eudicotyledons</taxon>
        <taxon>Gunneridae</taxon>
        <taxon>Pentapetalae</taxon>
        <taxon>rosids</taxon>
        <taxon>fabids</taxon>
        <taxon>Malpighiales</taxon>
        <taxon>Rhizophoraceae</taxon>
        <taxon>Rhizophora</taxon>
    </lineage>
</organism>
<dbReference type="AlphaFoldDB" id="A0A2P2IP13"/>
<evidence type="ECO:0000313" key="1">
    <source>
        <dbReference type="EMBL" id="MBW82973.1"/>
    </source>
</evidence>